<evidence type="ECO:0008006" key="3">
    <source>
        <dbReference type="Google" id="ProtNLM"/>
    </source>
</evidence>
<accession>A0A1X7MSP8</accession>
<gene>
    <name evidence="1" type="ORF">SAMN02982922_0497</name>
</gene>
<dbReference type="Pfam" id="PF13711">
    <property type="entry name" value="DUF4160"/>
    <property type="match status" value="1"/>
</dbReference>
<dbReference type="RefSeq" id="WP_085462704.1">
    <property type="nucleotide sequence ID" value="NZ_FXBL01000004.1"/>
</dbReference>
<evidence type="ECO:0000313" key="1">
    <source>
        <dbReference type="EMBL" id="SMH27361.1"/>
    </source>
</evidence>
<proteinExistence type="predicted"/>
<evidence type="ECO:0000313" key="2">
    <source>
        <dbReference type="Proteomes" id="UP000193083"/>
    </source>
</evidence>
<dbReference type="Proteomes" id="UP000193083">
    <property type="component" value="Unassembled WGS sequence"/>
</dbReference>
<dbReference type="OrthoDB" id="122670at2"/>
<organism evidence="1 2">
    <name type="scientific">Mesorhizobium australicum</name>
    <dbReference type="NCBI Taxonomy" id="536018"/>
    <lineage>
        <taxon>Bacteria</taxon>
        <taxon>Pseudomonadati</taxon>
        <taxon>Pseudomonadota</taxon>
        <taxon>Alphaproteobacteria</taxon>
        <taxon>Hyphomicrobiales</taxon>
        <taxon>Phyllobacteriaceae</taxon>
        <taxon>Mesorhizobium</taxon>
    </lineage>
</organism>
<dbReference type="InterPro" id="IPR025427">
    <property type="entry name" value="DUF4160"/>
</dbReference>
<keyword evidence="2" id="KW-1185">Reference proteome</keyword>
<sequence>MPTVAVVDGAKIQFFAVEHPPPHFHVASGGYRAQISIDPLRLLNGYLPPAKLSAVLSWASTRQAALMAAWNAMGEHRLPGRIE</sequence>
<name>A0A1X7MSP8_9HYPH</name>
<reference evidence="1 2" key="1">
    <citation type="submission" date="2017-04" db="EMBL/GenBank/DDBJ databases">
        <authorList>
            <person name="Afonso C.L."/>
            <person name="Miller P.J."/>
            <person name="Scott M.A."/>
            <person name="Spackman E."/>
            <person name="Goraichik I."/>
            <person name="Dimitrov K.M."/>
            <person name="Suarez D.L."/>
            <person name="Swayne D.E."/>
        </authorList>
    </citation>
    <scope>NUCLEOTIDE SEQUENCE [LARGE SCALE GENOMIC DNA]</scope>
    <source>
        <strain evidence="1 2">B5P</strain>
    </source>
</reference>
<dbReference type="AlphaFoldDB" id="A0A1X7MSP8"/>
<dbReference type="EMBL" id="FXBL01000004">
    <property type="protein sequence ID" value="SMH27361.1"/>
    <property type="molecule type" value="Genomic_DNA"/>
</dbReference>
<protein>
    <recommendedName>
        <fullName evidence="3">DUF4160 domain-containing protein</fullName>
    </recommendedName>
</protein>